<comment type="caution">
    <text evidence="5">The sequence shown here is derived from an EMBL/GenBank/DDBJ whole genome shotgun (WGS) entry which is preliminary data.</text>
</comment>
<dbReference type="Pfam" id="PF01549">
    <property type="entry name" value="ShK"/>
    <property type="match status" value="2"/>
</dbReference>
<evidence type="ECO:0000313" key="5">
    <source>
        <dbReference type="EMBL" id="CAJ0569117.1"/>
    </source>
</evidence>
<dbReference type="InterPro" id="IPR003582">
    <property type="entry name" value="ShKT_dom"/>
</dbReference>
<dbReference type="EMBL" id="CATQJA010001934">
    <property type="protein sequence ID" value="CAJ0569117.1"/>
    <property type="molecule type" value="Genomic_DNA"/>
</dbReference>
<evidence type="ECO:0000256" key="2">
    <source>
        <dbReference type="ARBA" id="ARBA00023157"/>
    </source>
</evidence>
<evidence type="ECO:0000256" key="3">
    <source>
        <dbReference type="SAM" id="SignalP"/>
    </source>
</evidence>
<feature type="signal peptide" evidence="3">
    <location>
        <begin position="1"/>
        <end position="19"/>
    </location>
</feature>
<reference evidence="5" key="1">
    <citation type="submission" date="2023-06" db="EMBL/GenBank/DDBJ databases">
        <authorList>
            <person name="Delattre M."/>
        </authorList>
    </citation>
    <scope>NUCLEOTIDE SEQUENCE</scope>
    <source>
        <strain evidence="5">AF72</strain>
    </source>
</reference>
<keyword evidence="1 3" id="KW-0732">Signal</keyword>
<sequence length="207" mass="21334">MQFPTKITVFMAMFASTSALFDCTAEKSTGPCIDGGCFKTGQVCTTTGCCAATNVVQELVCAENSKNGPCLNGGCLTDGEACIGTGADASCCDPTGVAAVTTTTRKTVTKGTTCRDLLNPATGVSDCPMRSALCTDAIYLEVMRVQCPKTCGFCGSSNNTFVISTCVDAINPATGTSDCPARRSLCNDATYRTLMQQQCCATCGGRG</sequence>
<feature type="non-terminal residue" evidence="5">
    <location>
        <position position="207"/>
    </location>
</feature>
<dbReference type="Proteomes" id="UP001177023">
    <property type="component" value="Unassembled WGS sequence"/>
</dbReference>
<feature type="domain" description="ShKT" evidence="4">
    <location>
        <begin position="113"/>
        <end position="155"/>
    </location>
</feature>
<dbReference type="Gene3D" id="1.10.10.1870">
    <property type="entry name" value="ShTK domain-like"/>
    <property type="match status" value="2"/>
</dbReference>
<dbReference type="FunFam" id="1.10.10.1940:FF:000002">
    <property type="entry name" value="PHAryngeal gland Toxin-related"/>
    <property type="match status" value="1"/>
</dbReference>
<name>A0AA36CIQ7_9BILA</name>
<proteinExistence type="predicted"/>
<dbReference type="SMART" id="SM00254">
    <property type="entry name" value="ShKT"/>
    <property type="match status" value="2"/>
</dbReference>
<dbReference type="PANTHER" id="PTHR46219">
    <property type="entry name" value="PROTEIN CBG11138"/>
    <property type="match status" value="1"/>
</dbReference>
<dbReference type="PANTHER" id="PTHR46219:SF5">
    <property type="entry name" value="SHKT DOMAIN-CONTAINING PROTEIN"/>
    <property type="match status" value="1"/>
</dbReference>
<evidence type="ECO:0000256" key="1">
    <source>
        <dbReference type="ARBA" id="ARBA00022729"/>
    </source>
</evidence>
<evidence type="ECO:0000313" key="6">
    <source>
        <dbReference type="Proteomes" id="UP001177023"/>
    </source>
</evidence>
<keyword evidence="6" id="KW-1185">Reference proteome</keyword>
<accession>A0AA36CIQ7</accession>
<evidence type="ECO:0000259" key="4">
    <source>
        <dbReference type="SMART" id="SM00254"/>
    </source>
</evidence>
<gene>
    <name evidence="5" type="ORF">MSPICULIGERA_LOCUS7609</name>
</gene>
<organism evidence="5 6">
    <name type="scientific">Mesorhabditis spiculigera</name>
    <dbReference type="NCBI Taxonomy" id="96644"/>
    <lineage>
        <taxon>Eukaryota</taxon>
        <taxon>Metazoa</taxon>
        <taxon>Ecdysozoa</taxon>
        <taxon>Nematoda</taxon>
        <taxon>Chromadorea</taxon>
        <taxon>Rhabditida</taxon>
        <taxon>Rhabditina</taxon>
        <taxon>Rhabditomorpha</taxon>
        <taxon>Rhabditoidea</taxon>
        <taxon>Rhabditidae</taxon>
        <taxon>Mesorhabditinae</taxon>
        <taxon>Mesorhabditis</taxon>
    </lineage>
</organism>
<keyword evidence="2" id="KW-1015">Disulfide bond</keyword>
<feature type="chain" id="PRO_5041205794" description="ShKT domain-containing protein" evidence="3">
    <location>
        <begin position="20"/>
        <end position="207"/>
    </location>
</feature>
<protein>
    <recommendedName>
        <fullName evidence="4">ShKT domain-containing protein</fullName>
    </recommendedName>
</protein>
<dbReference type="AlphaFoldDB" id="A0AA36CIQ7"/>
<feature type="domain" description="ShKT" evidence="4">
    <location>
        <begin position="165"/>
        <end position="204"/>
    </location>
</feature>